<dbReference type="EMBL" id="CAFZ01001369">
    <property type="protein sequence ID" value="CCA77208.1"/>
    <property type="molecule type" value="Genomic_DNA"/>
</dbReference>
<organism evidence="2 3">
    <name type="scientific">Serendipita indica (strain DSM 11827)</name>
    <name type="common">Root endophyte fungus</name>
    <name type="synonym">Piriformospora indica</name>
    <dbReference type="NCBI Taxonomy" id="1109443"/>
    <lineage>
        <taxon>Eukaryota</taxon>
        <taxon>Fungi</taxon>
        <taxon>Dikarya</taxon>
        <taxon>Basidiomycota</taxon>
        <taxon>Agaricomycotina</taxon>
        <taxon>Agaricomycetes</taxon>
        <taxon>Sebacinales</taxon>
        <taxon>Serendipitaceae</taxon>
        <taxon>Serendipita</taxon>
    </lineage>
</organism>
<name>G4U0W5_SERID</name>
<dbReference type="eggNOG" id="KOG0273">
    <property type="taxonomic scope" value="Eukaryota"/>
</dbReference>
<protein>
    <submittedName>
        <fullName evidence="2">Uncharacterized protein</fullName>
    </submittedName>
</protein>
<keyword evidence="3" id="KW-1185">Reference proteome</keyword>
<feature type="repeat" description="WD" evidence="1">
    <location>
        <begin position="36"/>
        <end position="77"/>
    </location>
</feature>
<dbReference type="InterPro" id="IPR015943">
    <property type="entry name" value="WD40/YVTN_repeat-like_dom_sf"/>
</dbReference>
<dbReference type="PROSITE" id="PS50082">
    <property type="entry name" value="WD_REPEATS_2"/>
    <property type="match status" value="2"/>
</dbReference>
<dbReference type="InParanoid" id="G4U0W5"/>
<dbReference type="InterPro" id="IPR036322">
    <property type="entry name" value="WD40_repeat_dom_sf"/>
</dbReference>
<dbReference type="SMART" id="SM00320">
    <property type="entry name" value="WD40"/>
    <property type="match status" value="2"/>
</dbReference>
<dbReference type="PANTHER" id="PTHR19879:SF9">
    <property type="entry name" value="TRANSCRIPTION INITIATION FACTOR TFIID SUBUNIT 5"/>
    <property type="match status" value="1"/>
</dbReference>
<keyword evidence="1" id="KW-0853">WD repeat</keyword>
<dbReference type="OrthoDB" id="6262491at2759"/>
<gene>
    <name evidence="2" type="ORF">PIIN_11190</name>
</gene>
<dbReference type="PANTHER" id="PTHR19879">
    <property type="entry name" value="TRANSCRIPTION INITIATION FACTOR TFIID"/>
    <property type="match status" value="1"/>
</dbReference>
<evidence type="ECO:0000313" key="3">
    <source>
        <dbReference type="Proteomes" id="UP000007148"/>
    </source>
</evidence>
<dbReference type="Gene3D" id="2.130.10.10">
    <property type="entry name" value="YVTN repeat-like/Quinoprotein amine dehydrogenase"/>
    <property type="match status" value="1"/>
</dbReference>
<evidence type="ECO:0000313" key="2">
    <source>
        <dbReference type="EMBL" id="CCA77208.1"/>
    </source>
</evidence>
<dbReference type="Pfam" id="PF00400">
    <property type="entry name" value="WD40"/>
    <property type="match status" value="2"/>
</dbReference>
<dbReference type="HOGENOM" id="CLU_2085712_0_0_1"/>
<dbReference type="InterPro" id="IPR001680">
    <property type="entry name" value="WD40_rpt"/>
</dbReference>
<evidence type="ECO:0000256" key="1">
    <source>
        <dbReference type="PROSITE-ProRule" id="PRU00221"/>
    </source>
</evidence>
<comment type="caution">
    <text evidence="2">The sequence shown here is derived from an EMBL/GenBank/DDBJ whole genome shotgun (WGS) entry which is preliminary data.</text>
</comment>
<proteinExistence type="predicted"/>
<dbReference type="AlphaFoldDB" id="G4U0W5"/>
<dbReference type="SUPFAM" id="SSF50978">
    <property type="entry name" value="WD40 repeat-like"/>
    <property type="match status" value="1"/>
</dbReference>
<dbReference type="STRING" id="1109443.G4U0W5"/>
<accession>G4U0W5</accession>
<dbReference type="Proteomes" id="UP000007148">
    <property type="component" value="Unassembled WGS sequence"/>
</dbReference>
<sequence>MSVAFSPDGQRIVSGSLDRTVRLGDVETGAQVGSLLEGHTTPVYSAAFSPDGQHIASGSEDRTVRITNTSATEDSVRPIDLTAGWATMDGYLVQLASDSFGYHLRFVLGSSGQESAS</sequence>
<feature type="repeat" description="WD" evidence="1">
    <location>
        <begin position="1"/>
        <end position="34"/>
    </location>
</feature>
<reference evidence="2 3" key="1">
    <citation type="journal article" date="2011" name="PLoS Pathog.">
        <title>Endophytic Life Strategies Decoded by Genome and Transcriptome Analyses of the Mutualistic Root Symbiont Piriformospora indica.</title>
        <authorList>
            <person name="Zuccaro A."/>
            <person name="Lahrmann U."/>
            <person name="Guldener U."/>
            <person name="Langen G."/>
            <person name="Pfiffi S."/>
            <person name="Biedenkopf D."/>
            <person name="Wong P."/>
            <person name="Samans B."/>
            <person name="Grimm C."/>
            <person name="Basiewicz M."/>
            <person name="Murat C."/>
            <person name="Martin F."/>
            <person name="Kogel K.H."/>
        </authorList>
    </citation>
    <scope>NUCLEOTIDE SEQUENCE [LARGE SCALE GENOMIC DNA]</scope>
    <source>
        <strain evidence="2 3">DSM 11827</strain>
    </source>
</reference>
<dbReference type="PROSITE" id="PS50294">
    <property type="entry name" value="WD_REPEATS_REGION"/>
    <property type="match status" value="2"/>
</dbReference>